<feature type="domain" description="CBS" evidence="20">
    <location>
        <begin position="155"/>
        <end position="211"/>
    </location>
</feature>
<accession>A0A9D1T2R1</accession>
<feature type="binding site" evidence="13 15">
    <location>
        <begin position="300"/>
        <end position="302"/>
    </location>
    <ligand>
        <name>NAD(+)</name>
        <dbReference type="ChEBI" id="CHEBI:57540"/>
    </ligand>
</feature>
<dbReference type="InterPro" id="IPR001093">
    <property type="entry name" value="IMP_DH_GMPRt"/>
</dbReference>
<feature type="binding site" evidence="13">
    <location>
        <begin position="386"/>
        <end position="390"/>
    </location>
    <ligand>
        <name>IMP</name>
        <dbReference type="ChEBI" id="CHEBI:58053"/>
    </ligand>
</feature>
<evidence type="ECO:0000256" key="11">
    <source>
        <dbReference type="ARBA" id="ARBA00023122"/>
    </source>
</evidence>
<evidence type="ECO:0000256" key="14">
    <source>
        <dbReference type="PIRSR" id="PIRSR000130-1"/>
    </source>
</evidence>
<dbReference type="GO" id="GO:0006183">
    <property type="term" value="P:GTP biosynthetic process"/>
    <property type="evidence" value="ECO:0007669"/>
    <property type="project" value="TreeGrafter"/>
</dbReference>
<comment type="function">
    <text evidence="13">Catalyzes the conversion of inosine 5'-phosphate (IMP) to xanthosine 5'-phosphate (XMP), the first committed and rate-limiting step in the de novo synthesis of guanine nucleotides, and therefore plays an important role in the regulation of cell growth.</text>
</comment>
<evidence type="ECO:0000256" key="9">
    <source>
        <dbReference type="ARBA" id="ARBA00023002"/>
    </source>
</evidence>
<dbReference type="CDD" id="cd04601">
    <property type="entry name" value="CBS_pair_IMPDH"/>
    <property type="match status" value="1"/>
</dbReference>
<feature type="binding site" evidence="13">
    <location>
        <position position="418"/>
    </location>
    <ligand>
        <name>IMP</name>
        <dbReference type="ChEBI" id="CHEBI:58053"/>
    </ligand>
</feature>
<comment type="catalytic activity">
    <reaction evidence="12 13 19">
        <text>IMP + NAD(+) + H2O = XMP + NADH + H(+)</text>
        <dbReference type="Rhea" id="RHEA:11708"/>
        <dbReference type="ChEBI" id="CHEBI:15377"/>
        <dbReference type="ChEBI" id="CHEBI:15378"/>
        <dbReference type="ChEBI" id="CHEBI:57464"/>
        <dbReference type="ChEBI" id="CHEBI:57540"/>
        <dbReference type="ChEBI" id="CHEBI:57945"/>
        <dbReference type="ChEBI" id="CHEBI:58053"/>
        <dbReference type="EC" id="1.1.1.205"/>
    </reaction>
</comment>
<dbReference type="GO" id="GO:0000166">
    <property type="term" value="F:nucleotide binding"/>
    <property type="evidence" value="ECO:0007669"/>
    <property type="project" value="UniProtKB-UniRule"/>
</dbReference>
<evidence type="ECO:0000256" key="4">
    <source>
        <dbReference type="ARBA" id="ARBA00022723"/>
    </source>
</evidence>
<dbReference type="SMART" id="SM00116">
    <property type="entry name" value="CBS"/>
    <property type="match status" value="2"/>
</dbReference>
<name>A0A9D1T2R1_9BACT</name>
<feature type="binding site" evidence="13">
    <location>
        <position position="472"/>
    </location>
    <ligand>
        <name>K(+)</name>
        <dbReference type="ChEBI" id="CHEBI:29103"/>
        <note>ligand shared between two tetrameric partners</note>
    </ligand>
</feature>
<keyword evidence="10 13" id="KW-0520">NAD</keyword>
<comment type="similarity">
    <text evidence="2 13 18">Belongs to the IMPDH/GMPR family.</text>
</comment>
<dbReference type="HAMAP" id="MF_01964">
    <property type="entry name" value="IMPDH"/>
    <property type="match status" value="1"/>
</dbReference>
<organism evidence="21 22">
    <name type="scientific">Candidatus Spyradenecus faecavium</name>
    <dbReference type="NCBI Taxonomy" id="2840947"/>
    <lineage>
        <taxon>Bacteria</taxon>
        <taxon>Pseudomonadati</taxon>
        <taxon>Lentisphaerota</taxon>
        <taxon>Lentisphaeria</taxon>
        <taxon>Lentisphaerales</taxon>
        <taxon>Lentisphaeraceae</taxon>
        <taxon>Lentisphaeraceae incertae sedis</taxon>
        <taxon>Candidatus Spyradenecus</taxon>
    </lineage>
</organism>
<keyword evidence="9 13" id="KW-0560">Oxidoreductase</keyword>
<feature type="binding site" description="in other chain" evidence="13 16">
    <location>
        <position position="307"/>
    </location>
    <ligand>
        <name>K(+)</name>
        <dbReference type="ChEBI" id="CHEBI:29103"/>
        <note>ligand shared between two tetrameric partners</note>
    </ligand>
</feature>
<sequence length="489" mass="53054">MAQFPFEGLTYDDVTLVTQYADFLPDDTSLKTRLTSRQEMNIPFMSAAMDTVTEAPMAIAMALAGGIGCIHKNLDEAEQAHQVARVKHYLNGLIERPVCFHQNDEVAYLLSEKKRRGLKFGGFPILDDQDRLVGMISGKDLRYSDRGSEKLSAVMTKATVTAAPGTSLEEAYRIMREHKIGKLPLVDKDGRLAGLYSYTDVQQLIENQNPAYNRDAKHRLRVSASVSGGSGDYQRMERLAQEEVDVVVVDSAHGHTKGIMDMVRWIAKHYPDIDIIAGNIATSEAAIALRDAGAHAVKVGIGPGSICTTRVVCGVGIPQLTAIYNARKALEGSIPVIGDGGIKLSGDVPKAITAGADCVMLGSVLAGCEESPGEKILNGGRQYVVYRGMGSLAALKNGKGSRARYFQDNESDDDLVPQGIEGMVPYSGPVHRIMTQFCGGLRSTLGYCGCRTIAELQERGKFYRVTANGVREAHPHDVTITKEAPNYRS</sequence>
<evidence type="ECO:0000313" key="22">
    <source>
        <dbReference type="Proteomes" id="UP000886845"/>
    </source>
</evidence>
<feature type="binding site" evidence="13">
    <location>
        <position position="474"/>
    </location>
    <ligand>
        <name>K(+)</name>
        <dbReference type="ChEBI" id="CHEBI:29103"/>
        <note>ligand shared between two tetrameric partners</note>
    </ligand>
</feature>
<keyword evidence="11 17" id="KW-0129">CBS domain</keyword>
<evidence type="ECO:0000256" key="8">
    <source>
        <dbReference type="ARBA" id="ARBA00022958"/>
    </source>
</evidence>
<feature type="binding site" evidence="15">
    <location>
        <begin position="250"/>
        <end position="252"/>
    </location>
    <ligand>
        <name>NAD(+)</name>
        <dbReference type="ChEBI" id="CHEBI:57540"/>
    </ligand>
</feature>
<keyword evidence="7 13" id="KW-0658">Purine biosynthesis</keyword>
<feature type="binding site" evidence="13">
    <location>
        <begin position="362"/>
        <end position="363"/>
    </location>
    <ligand>
        <name>IMP</name>
        <dbReference type="ChEBI" id="CHEBI:58053"/>
    </ligand>
</feature>
<keyword evidence="4 13" id="KW-0479">Metal-binding</keyword>
<dbReference type="PROSITE" id="PS51371">
    <property type="entry name" value="CBS"/>
    <property type="match status" value="2"/>
</dbReference>
<dbReference type="PANTHER" id="PTHR11911:SF111">
    <property type="entry name" value="INOSINE-5'-MONOPHOSPHATE DEHYDROGENASE"/>
    <property type="match status" value="1"/>
</dbReference>
<proteinExistence type="inferred from homology"/>
<dbReference type="CDD" id="cd00381">
    <property type="entry name" value="IMPDH"/>
    <property type="match status" value="1"/>
</dbReference>
<evidence type="ECO:0000256" key="5">
    <source>
        <dbReference type="ARBA" id="ARBA00022737"/>
    </source>
</evidence>
<dbReference type="Gene3D" id="3.20.20.70">
    <property type="entry name" value="Aldolase class I"/>
    <property type="match status" value="1"/>
</dbReference>
<dbReference type="SUPFAM" id="SSF54631">
    <property type="entry name" value="CBS-domain pair"/>
    <property type="match status" value="1"/>
</dbReference>
<keyword evidence="6 13" id="KW-0332">GMP biosynthesis</keyword>
<feature type="binding site" description="in other chain" evidence="13 16">
    <location>
        <position position="302"/>
    </location>
    <ligand>
        <name>K(+)</name>
        <dbReference type="ChEBI" id="CHEBI:29103"/>
        <note>ligand shared between two tetrameric partners</note>
    </ligand>
</feature>
<feature type="active site" description="Thioimidate intermediate" evidence="13 14">
    <location>
        <position position="307"/>
    </location>
</feature>
<evidence type="ECO:0000256" key="15">
    <source>
        <dbReference type="PIRSR" id="PIRSR000130-3"/>
    </source>
</evidence>
<feature type="binding site" evidence="13">
    <location>
        <begin position="339"/>
        <end position="341"/>
    </location>
    <ligand>
        <name>IMP</name>
        <dbReference type="ChEBI" id="CHEBI:58053"/>
    </ligand>
</feature>
<protein>
    <recommendedName>
        <fullName evidence="13 19">Inosine-5'-monophosphate dehydrogenase</fullName>
        <shortName evidence="13">IMP dehydrogenase</shortName>
        <shortName evidence="13">IMPD</shortName>
        <shortName evidence="13">IMPDH</shortName>
        <ecNumber evidence="13 19">1.1.1.205</ecNumber>
    </recommendedName>
</protein>
<dbReference type="FunFam" id="3.20.20.70:FF:000003">
    <property type="entry name" value="GMP reductase"/>
    <property type="match status" value="1"/>
</dbReference>
<evidence type="ECO:0000259" key="20">
    <source>
        <dbReference type="PROSITE" id="PS51371"/>
    </source>
</evidence>
<dbReference type="Proteomes" id="UP000886845">
    <property type="component" value="Unassembled WGS sequence"/>
</dbReference>
<feature type="binding site" description="in other chain" evidence="13 16">
    <location>
        <position position="304"/>
    </location>
    <ligand>
        <name>K(+)</name>
        <dbReference type="ChEBI" id="CHEBI:29103"/>
        <note>ligand shared between two tetrameric partners</note>
    </ligand>
</feature>
<comment type="caution">
    <text evidence="13">Lacks conserved residue(s) required for the propagation of feature annotation.</text>
</comment>
<evidence type="ECO:0000313" key="21">
    <source>
        <dbReference type="EMBL" id="HIV09462.1"/>
    </source>
</evidence>
<comment type="subunit">
    <text evidence="3 13">Homotetramer.</text>
</comment>
<dbReference type="InterPro" id="IPR000644">
    <property type="entry name" value="CBS_dom"/>
</dbReference>
<feature type="domain" description="CBS" evidence="20">
    <location>
        <begin position="93"/>
        <end position="151"/>
    </location>
</feature>
<feature type="active site" description="Proton acceptor" evidence="13 14">
    <location>
        <position position="404"/>
    </location>
</feature>
<keyword evidence="8 13" id="KW-0630">Potassium</keyword>
<evidence type="ECO:0000256" key="10">
    <source>
        <dbReference type="ARBA" id="ARBA00023027"/>
    </source>
</evidence>
<evidence type="ECO:0000256" key="18">
    <source>
        <dbReference type="RuleBase" id="RU003927"/>
    </source>
</evidence>
<dbReference type="Pfam" id="PF00478">
    <property type="entry name" value="IMPDH"/>
    <property type="match status" value="1"/>
</dbReference>
<reference evidence="21" key="1">
    <citation type="submission" date="2020-10" db="EMBL/GenBank/DDBJ databases">
        <authorList>
            <person name="Gilroy R."/>
        </authorList>
    </citation>
    <scope>NUCLEOTIDE SEQUENCE</scope>
    <source>
        <strain evidence="21">35461</strain>
    </source>
</reference>
<feature type="binding site" evidence="13">
    <location>
        <position position="250"/>
    </location>
    <ligand>
        <name>NAD(+)</name>
        <dbReference type="ChEBI" id="CHEBI:57540"/>
    </ligand>
</feature>
<comment type="pathway">
    <text evidence="13 19">Purine metabolism; XMP biosynthesis via de novo pathway; XMP from IMP: step 1/1.</text>
</comment>
<reference evidence="21" key="2">
    <citation type="journal article" date="2021" name="PeerJ">
        <title>Extensive microbial diversity within the chicken gut microbiome revealed by metagenomics and culture.</title>
        <authorList>
            <person name="Gilroy R."/>
            <person name="Ravi A."/>
            <person name="Getino M."/>
            <person name="Pursley I."/>
            <person name="Horton D.L."/>
            <person name="Alikhan N.F."/>
            <person name="Baker D."/>
            <person name="Gharbi K."/>
            <person name="Hall N."/>
            <person name="Watson M."/>
            <person name="Adriaenssens E.M."/>
            <person name="Foster-Nyarko E."/>
            <person name="Jarju S."/>
            <person name="Secka A."/>
            <person name="Antonio M."/>
            <person name="Oren A."/>
            <person name="Chaudhuri R.R."/>
            <person name="La Ragione R."/>
            <person name="Hildebrand F."/>
            <person name="Pallen M.J."/>
        </authorList>
    </citation>
    <scope>NUCLEOTIDE SEQUENCE</scope>
    <source>
        <strain evidence="21">35461</strain>
    </source>
</reference>
<evidence type="ECO:0000256" key="16">
    <source>
        <dbReference type="PIRSR" id="PIRSR000130-4"/>
    </source>
</evidence>
<dbReference type="InterPro" id="IPR015875">
    <property type="entry name" value="IMP_DH/GMP_Rdtase_CS"/>
</dbReference>
<dbReference type="PANTHER" id="PTHR11911">
    <property type="entry name" value="INOSINE-5-MONOPHOSPHATE DEHYDROGENASE RELATED"/>
    <property type="match status" value="1"/>
</dbReference>
<dbReference type="InterPro" id="IPR046342">
    <property type="entry name" value="CBS_dom_sf"/>
</dbReference>
<evidence type="ECO:0000256" key="1">
    <source>
        <dbReference type="ARBA" id="ARBA00001958"/>
    </source>
</evidence>
<dbReference type="InterPro" id="IPR005990">
    <property type="entry name" value="IMP_DH"/>
</dbReference>
<evidence type="ECO:0000256" key="12">
    <source>
        <dbReference type="ARBA" id="ARBA00048028"/>
    </source>
</evidence>
<dbReference type="SUPFAM" id="SSF51412">
    <property type="entry name" value="Inosine monophosphate dehydrogenase (IMPDH)"/>
    <property type="match status" value="1"/>
</dbReference>
<comment type="caution">
    <text evidence="21">The sequence shown here is derived from an EMBL/GenBank/DDBJ whole genome shotgun (WGS) entry which is preliminary data.</text>
</comment>
<dbReference type="GO" id="GO:0046872">
    <property type="term" value="F:metal ion binding"/>
    <property type="evidence" value="ECO:0007669"/>
    <property type="project" value="UniProtKB-UniRule"/>
</dbReference>
<dbReference type="NCBIfam" id="TIGR01302">
    <property type="entry name" value="IMP_dehydrog"/>
    <property type="match status" value="1"/>
</dbReference>
<keyword evidence="5" id="KW-0677">Repeat</keyword>
<evidence type="ECO:0000256" key="2">
    <source>
        <dbReference type="ARBA" id="ARBA00005502"/>
    </source>
</evidence>
<dbReference type="EMBL" id="DVOR01000160">
    <property type="protein sequence ID" value="HIV09462.1"/>
    <property type="molecule type" value="Genomic_DNA"/>
</dbReference>
<dbReference type="Pfam" id="PF00571">
    <property type="entry name" value="CBS"/>
    <property type="match status" value="2"/>
</dbReference>
<dbReference type="GO" id="GO:0006177">
    <property type="term" value="P:GMP biosynthetic process"/>
    <property type="evidence" value="ECO:0007669"/>
    <property type="project" value="UniProtKB-UniRule"/>
</dbReference>
<dbReference type="InterPro" id="IPR013785">
    <property type="entry name" value="Aldolase_TIM"/>
</dbReference>
<dbReference type="AlphaFoldDB" id="A0A9D1T2R1"/>
<evidence type="ECO:0000256" key="17">
    <source>
        <dbReference type="PROSITE-ProRule" id="PRU00703"/>
    </source>
</evidence>
<gene>
    <name evidence="13 21" type="primary">guaB</name>
    <name evidence="21" type="ORF">IAC79_05050</name>
</gene>
<dbReference type="PROSITE" id="PS00487">
    <property type="entry name" value="IMP_DH_GMP_RED"/>
    <property type="match status" value="1"/>
</dbReference>
<evidence type="ECO:0000256" key="19">
    <source>
        <dbReference type="RuleBase" id="RU003928"/>
    </source>
</evidence>
<dbReference type="GO" id="GO:0003938">
    <property type="term" value="F:IMP dehydrogenase activity"/>
    <property type="evidence" value="ECO:0007669"/>
    <property type="project" value="UniProtKB-UniRule"/>
</dbReference>
<dbReference type="EC" id="1.1.1.205" evidence="13 19"/>
<evidence type="ECO:0000256" key="6">
    <source>
        <dbReference type="ARBA" id="ARBA00022749"/>
    </source>
</evidence>
<dbReference type="SMART" id="SM01240">
    <property type="entry name" value="IMPDH"/>
    <property type="match status" value="1"/>
</dbReference>
<dbReference type="PIRSF" id="PIRSF000130">
    <property type="entry name" value="IMPDH"/>
    <property type="match status" value="1"/>
</dbReference>
<comment type="activity regulation">
    <text evidence="13">Mycophenolic acid (MPA) is a non-competitive inhibitor that prevents formation of the closed enzyme conformation by binding to the same site as the amobile flap. In contrast, mizoribine monophosphate (MZP) is a competitive inhibitor that induces the closed conformation. MPA is a potent inhibitor of mammalian IMPDHs but a poor inhibitor of the bacterial enzymes. MZP is a more potent inhibitor of bacterial IMPDH.</text>
</comment>
<evidence type="ECO:0000256" key="13">
    <source>
        <dbReference type="HAMAP-Rule" id="MF_01964"/>
    </source>
</evidence>
<evidence type="ECO:0000256" key="3">
    <source>
        <dbReference type="ARBA" id="ARBA00011881"/>
    </source>
</evidence>
<evidence type="ECO:0000256" key="7">
    <source>
        <dbReference type="ARBA" id="ARBA00022755"/>
    </source>
</evidence>
<feature type="binding site" evidence="13">
    <location>
        <position position="305"/>
    </location>
    <ligand>
        <name>IMP</name>
        <dbReference type="ChEBI" id="CHEBI:58053"/>
    </ligand>
</feature>
<comment type="cofactor">
    <cofactor evidence="1 13">
        <name>K(+)</name>
        <dbReference type="ChEBI" id="CHEBI:29103"/>
    </cofactor>
</comment>